<dbReference type="EMBL" id="JBANRG010000001">
    <property type="protein sequence ID" value="KAK7472363.1"/>
    <property type="molecule type" value="Genomic_DNA"/>
</dbReference>
<proteinExistence type="predicted"/>
<evidence type="ECO:0000313" key="2">
    <source>
        <dbReference type="Proteomes" id="UP001498398"/>
    </source>
</evidence>
<dbReference type="Proteomes" id="UP001498398">
    <property type="component" value="Unassembled WGS sequence"/>
</dbReference>
<accession>A0ABR1K472</accession>
<evidence type="ECO:0000313" key="1">
    <source>
        <dbReference type="EMBL" id="KAK7472363.1"/>
    </source>
</evidence>
<dbReference type="InterPro" id="IPR032710">
    <property type="entry name" value="NTF2-like_dom_sf"/>
</dbReference>
<name>A0ABR1K472_9AGAR</name>
<comment type="caution">
    <text evidence="1">The sequence shown here is derived from an EMBL/GenBank/DDBJ whole genome shotgun (WGS) entry which is preliminary data.</text>
</comment>
<organism evidence="1 2">
    <name type="scientific">Marasmiellus scandens</name>
    <dbReference type="NCBI Taxonomy" id="2682957"/>
    <lineage>
        <taxon>Eukaryota</taxon>
        <taxon>Fungi</taxon>
        <taxon>Dikarya</taxon>
        <taxon>Basidiomycota</taxon>
        <taxon>Agaricomycotina</taxon>
        <taxon>Agaricomycetes</taxon>
        <taxon>Agaricomycetidae</taxon>
        <taxon>Agaricales</taxon>
        <taxon>Marasmiineae</taxon>
        <taxon>Omphalotaceae</taxon>
        <taxon>Marasmiellus</taxon>
    </lineage>
</organism>
<keyword evidence="2" id="KW-1185">Reference proteome</keyword>
<gene>
    <name evidence="1" type="ORF">VKT23_000480</name>
</gene>
<reference evidence="1 2" key="1">
    <citation type="submission" date="2024-01" db="EMBL/GenBank/DDBJ databases">
        <title>A draft genome for the cacao thread blight pathogen Marasmiellus scandens.</title>
        <authorList>
            <person name="Baruah I.K."/>
            <person name="Leung J."/>
            <person name="Bukari Y."/>
            <person name="Amoako-Attah I."/>
            <person name="Meinhardt L.W."/>
            <person name="Bailey B.A."/>
            <person name="Cohen S.P."/>
        </authorList>
    </citation>
    <scope>NUCLEOTIDE SEQUENCE [LARGE SCALE GENOMIC DNA]</scope>
    <source>
        <strain evidence="1 2">GH-19</strain>
    </source>
</reference>
<sequence length="172" mass="19420">MSCAPWAGVWQPSTLTYSPPNNPSRNLQALFAYVAARNAWHVSGPADFLALFDESLEHRILPQSLAKPVLNKRQYAELISGLLRFIKSYKMTLHDVIETENTIVTHASSLTEGVHGTQSTSEYMITLRFLPPEDDSKLPKICYVKEFVDSLSSTEFFKEERKRAAAKSQENL</sequence>
<dbReference type="Gene3D" id="3.10.450.50">
    <property type="match status" value="1"/>
</dbReference>
<protein>
    <submittedName>
        <fullName evidence="1">Uncharacterized protein</fullName>
    </submittedName>
</protein>
<dbReference type="SUPFAM" id="SSF54427">
    <property type="entry name" value="NTF2-like"/>
    <property type="match status" value="1"/>
</dbReference>